<organism evidence="16">
    <name type="scientific">marine metagenome</name>
    <dbReference type="NCBI Taxonomy" id="408172"/>
    <lineage>
        <taxon>unclassified sequences</taxon>
        <taxon>metagenomes</taxon>
        <taxon>ecological metagenomes</taxon>
    </lineage>
</organism>
<feature type="transmembrane region" description="Helical" evidence="14">
    <location>
        <begin position="41"/>
        <end position="60"/>
    </location>
</feature>
<dbReference type="HAMAP" id="MF_01396">
    <property type="entry name" value="ATP_synth_c_bact"/>
    <property type="match status" value="1"/>
</dbReference>
<dbReference type="Pfam" id="PF00137">
    <property type="entry name" value="ATP-synt_C"/>
    <property type="match status" value="1"/>
</dbReference>
<evidence type="ECO:0000256" key="3">
    <source>
        <dbReference type="ARBA" id="ARBA00022448"/>
    </source>
</evidence>
<name>A0A383BGC4_9ZZZZ</name>
<evidence type="ECO:0000256" key="12">
    <source>
        <dbReference type="ARBA" id="ARBA00023310"/>
    </source>
</evidence>
<feature type="domain" description="V-ATPase proteolipid subunit C-like" evidence="15">
    <location>
        <begin position="74"/>
        <end position="137"/>
    </location>
</feature>
<dbReference type="InterPro" id="IPR000454">
    <property type="entry name" value="ATP_synth_F0_csu"/>
</dbReference>
<keyword evidence="12" id="KW-0066">ATP synthesis</keyword>
<keyword evidence="5" id="KW-0138">CF(0)</keyword>
<sequence>MIEFKFLVATRAVIGGGEDERGETPKSKYGETKEGDRMSKAWMVLSMALAYVVVFDPASAYAADGATDSGTIALAAGLAIGLAAVGAALGQGRAVAAAMESIGRNPNSADKIQTPMIIGIAFIEALAIYALVIAFTLSGNV</sequence>
<dbReference type="InterPro" id="IPR038662">
    <property type="entry name" value="ATP_synth_F0_csu_sf"/>
</dbReference>
<dbReference type="PRINTS" id="PR00124">
    <property type="entry name" value="ATPASEC"/>
</dbReference>
<dbReference type="Gene3D" id="1.20.20.10">
    <property type="entry name" value="F1F0 ATP synthase subunit C"/>
    <property type="match status" value="1"/>
</dbReference>
<dbReference type="EMBL" id="UINC01200159">
    <property type="protein sequence ID" value="SVE18919.1"/>
    <property type="molecule type" value="Genomic_DNA"/>
</dbReference>
<comment type="similarity">
    <text evidence="2">Belongs to the ATPase C chain family.</text>
</comment>
<keyword evidence="6 14" id="KW-0812">Transmembrane</keyword>
<dbReference type="GO" id="GO:0005886">
    <property type="term" value="C:plasma membrane"/>
    <property type="evidence" value="ECO:0007669"/>
    <property type="project" value="UniProtKB-SubCell"/>
</dbReference>
<evidence type="ECO:0000256" key="9">
    <source>
        <dbReference type="ARBA" id="ARBA00023065"/>
    </source>
</evidence>
<dbReference type="NCBIfam" id="TIGR01260">
    <property type="entry name" value="ATP_synt_c"/>
    <property type="match status" value="1"/>
</dbReference>
<gene>
    <name evidence="16" type="ORF">METZ01_LOCUS471773</name>
</gene>
<dbReference type="GO" id="GO:0008289">
    <property type="term" value="F:lipid binding"/>
    <property type="evidence" value="ECO:0007669"/>
    <property type="project" value="UniProtKB-KW"/>
</dbReference>
<keyword evidence="10" id="KW-0446">Lipid-binding</keyword>
<comment type="subcellular location">
    <subcellularLocation>
        <location evidence="1">Cell membrane</location>
        <topology evidence="1">Multi-pass membrane protein</topology>
    </subcellularLocation>
</comment>
<evidence type="ECO:0000256" key="5">
    <source>
        <dbReference type="ARBA" id="ARBA00022547"/>
    </source>
</evidence>
<accession>A0A383BGC4</accession>
<dbReference type="InterPro" id="IPR005953">
    <property type="entry name" value="ATP_synth_csu_bac/chlpt"/>
</dbReference>
<dbReference type="GO" id="GO:0015078">
    <property type="term" value="F:proton transmembrane transporter activity"/>
    <property type="evidence" value="ECO:0007669"/>
    <property type="project" value="InterPro"/>
</dbReference>
<dbReference type="InterPro" id="IPR002379">
    <property type="entry name" value="ATPase_proteolipid_c-like_dom"/>
</dbReference>
<evidence type="ECO:0000256" key="14">
    <source>
        <dbReference type="SAM" id="Phobius"/>
    </source>
</evidence>
<dbReference type="FunFam" id="1.20.20.10:FF:000002">
    <property type="entry name" value="ATP synthase subunit c"/>
    <property type="match status" value="1"/>
</dbReference>
<dbReference type="InterPro" id="IPR035921">
    <property type="entry name" value="F/V-ATP_Csub_sf"/>
</dbReference>
<keyword evidence="8 14" id="KW-1133">Transmembrane helix</keyword>
<dbReference type="InterPro" id="IPR020537">
    <property type="entry name" value="ATP_synth_F0_csu_DDCD_BS"/>
</dbReference>
<evidence type="ECO:0000256" key="8">
    <source>
        <dbReference type="ARBA" id="ARBA00022989"/>
    </source>
</evidence>
<evidence type="ECO:0000256" key="2">
    <source>
        <dbReference type="ARBA" id="ARBA00006704"/>
    </source>
</evidence>
<evidence type="ECO:0000259" key="15">
    <source>
        <dbReference type="Pfam" id="PF00137"/>
    </source>
</evidence>
<dbReference type="GO" id="GO:0015986">
    <property type="term" value="P:proton motive force-driven ATP synthesis"/>
    <property type="evidence" value="ECO:0007669"/>
    <property type="project" value="InterPro"/>
</dbReference>
<keyword evidence="9" id="KW-0406">Ion transport</keyword>
<protein>
    <recommendedName>
        <fullName evidence="15">V-ATPase proteolipid subunit C-like domain-containing protein</fullName>
    </recommendedName>
</protein>
<dbReference type="CDD" id="cd18121">
    <property type="entry name" value="ATP-synt_Fo_c"/>
    <property type="match status" value="1"/>
</dbReference>
<keyword evidence="4" id="KW-1003">Cell membrane</keyword>
<feature type="transmembrane region" description="Helical" evidence="14">
    <location>
        <begin position="72"/>
        <end position="96"/>
    </location>
</feature>
<keyword evidence="7" id="KW-0375">Hydrogen ion transport</keyword>
<dbReference type="AlphaFoldDB" id="A0A383BGC4"/>
<reference evidence="16" key="1">
    <citation type="submission" date="2018-05" db="EMBL/GenBank/DDBJ databases">
        <authorList>
            <person name="Lanie J.A."/>
            <person name="Ng W.-L."/>
            <person name="Kazmierczak K.M."/>
            <person name="Andrzejewski T.M."/>
            <person name="Davidsen T.M."/>
            <person name="Wayne K.J."/>
            <person name="Tettelin H."/>
            <person name="Glass J.I."/>
            <person name="Rusch D."/>
            <person name="Podicherti R."/>
            <person name="Tsui H.-C.T."/>
            <person name="Winkler M.E."/>
        </authorList>
    </citation>
    <scope>NUCLEOTIDE SEQUENCE</scope>
</reference>
<evidence type="ECO:0000256" key="11">
    <source>
        <dbReference type="ARBA" id="ARBA00023136"/>
    </source>
</evidence>
<evidence type="ECO:0000256" key="13">
    <source>
        <dbReference type="ARBA" id="ARBA00025198"/>
    </source>
</evidence>
<evidence type="ECO:0000256" key="1">
    <source>
        <dbReference type="ARBA" id="ARBA00004651"/>
    </source>
</evidence>
<dbReference type="PROSITE" id="PS00605">
    <property type="entry name" value="ATPASE_C"/>
    <property type="match status" value="1"/>
</dbReference>
<dbReference type="GO" id="GO:0033177">
    <property type="term" value="C:proton-transporting two-sector ATPase complex, proton-transporting domain"/>
    <property type="evidence" value="ECO:0007669"/>
    <property type="project" value="InterPro"/>
</dbReference>
<evidence type="ECO:0000256" key="7">
    <source>
        <dbReference type="ARBA" id="ARBA00022781"/>
    </source>
</evidence>
<comment type="function">
    <text evidence="13">F(1)F(0) ATP synthase produces ATP from ADP in the presence of a proton or sodium gradient. F-type ATPases consist of two structural domains, F(1) containing the extramembraneous catalytic core and F(0) containing the membrane proton channel, linked together by a central stalk and a peripheral stalk. During catalysis, ATP synthesis in the catalytic domain of F(1) is coupled via a rotary mechanism of the central stalk subunits to proton translocation.</text>
</comment>
<dbReference type="SUPFAM" id="SSF81333">
    <property type="entry name" value="F1F0 ATP synthase subunit C"/>
    <property type="match status" value="1"/>
</dbReference>
<feature type="transmembrane region" description="Helical" evidence="14">
    <location>
        <begin position="117"/>
        <end position="137"/>
    </location>
</feature>
<evidence type="ECO:0000256" key="10">
    <source>
        <dbReference type="ARBA" id="ARBA00023121"/>
    </source>
</evidence>
<keyword evidence="11 14" id="KW-0472">Membrane</keyword>
<keyword evidence="3" id="KW-0813">Transport</keyword>
<proteinExistence type="inferred from homology"/>
<evidence type="ECO:0000256" key="4">
    <source>
        <dbReference type="ARBA" id="ARBA00022475"/>
    </source>
</evidence>
<evidence type="ECO:0000313" key="16">
    <source>
        <dbReference type="EMBL" id="SVE18919.1"/>
    </source>
</evidence>
<dbReference type="GO" id="GO:0045259">
    <property type="term" value="C:proton-transporting ATP synthase complex"/>
    <property type="evidence" value="ECO:0007669"/>
    <property type="project" value="UniProtKB-KW"/>
</dbReference>
<evidence type="ECO:0000256" key="6">
    <source>
        <dbReference type="ARBA" id="ARBA00022692"/>
    </source>
</evidence>